<accession>A0A2A6BUK9</accession>
<name>A0A2A6BUK9_PRIPA</name>
<dbReference type="EnsemblMetazoa" id="PPA46381.1">
    <property type="protein sequence ID" value="PPA46381.1"/>
    <property type="gene ID" value="WBGene00284750"/>
</dbReference>
<keyword evidence="2" id="KW-1185">Reference proteome</keyword>
<dbReference type="Proteomes" id="UP000005239">
    <property type="component" value="Unassembled WGS sequence"/>
</dbReference>
<evidence type="ECO:0000313" key="1">
    <source>
        <dbReference type="EnsemblMetazoa" id="PPA46381.1"/>
    </source>
</evidence>
<sequence length="70" mass="8189">MRIKRVERWQNRKIISSRKNIREVLAIPPVKTERSGLPYHRSKIKDQNFGTKVQKSGIPTLGVMLVMFEP</sequence>
<gene>
    <name evidence="1" type="primary">WBGene00284750</name>
</gene>
<reference evidence="2" key="1">
    <citation type="journal article" date="2008" name="Nat. Genet.">
        <title>The Pristionchus pacificus genome provides a unique perspective on nematode lifestyle and parasitism.</title>
        <authorList>
            <person name="Dieterich C."/>
            <person name="Clifton S.W."/>
            <person name="Schuster L.N."/>
            <person name="Chinwalla A."/>
            <person name="Delehaunty K."/>
            <person name="Dinkelacker I."/>
            <person name="Fulton L."/>
            <person name="Fulton R."/>
            <person name="Godfrey J."/>
            <person name="Minx P."/>
            <person name="Mitreva M."/>
            <person name="Roeseler W."/>
            <person name="Tian H."/>
            <person name="Witte H."/>
            <person name="Yang S.P."/>
            <person name="Wilson R.K."/>
            <person name="Sommer R.J."/>
        </authorList>
    </citation>
    <scope>NUCLEOTIDE SEQUENCE [LARGE SCALE GENOMIC DNA]</scope>
    <source>
        <strain evidence="2">PS312</strain>
    </source>
</reference>
<reference evidence="1" key="2">
    <citation type="submission" date="2022-06" db="UniProtKB">
        <authorList>
            <consortium name="EnsemblMetazoa"/>
        </authorList>
    </citation>
    <scope>IDENTIFICATION</scope>
    <source>
        <strain evidence="1">PS312</strain>
    </source>
</reference>
<proteinExistence type="predicted"/>
<dbReference type="AlphaFoldDB" id="A0A2A6BUK9"/>
<evidence type="ECO:0000313" key="2">
    <source>
        <dbReference type="Proteomes" id="UP000005239"/>
    </source>
</evidence>
<protein>
    <submittedName>
        <fullName evidence="1">Uncharacterized protein</fullName>
    </submittedName>
</protein>
<organism evidence="1 2">
    <name type="scientific">Pristionchus pacificus</name>
    <name type="common">Parasitic nematode worm</name>
    <dbReference type="NCBI Taxonomy" id="54126"/>
    <lineage>
        <taxon>Eukaryota</taxon>
        <taxon>Metazoa</taxon>
        <taxon>Ecdysozoa</taxon>
        <taxon>Nematoda</taxon>
        <taxon>Chromadorea</taxon>
        <taxon>Rhabditida</taxon>
        <taxon>Rhabditina</taxon>
        <taxon>Diplogasteromorpha</taxon>
        <taxon>Diplogasteroidea</taxon>
        <taxon>Neodiplogasteridae</taxon>
        <taxon>Pristionchus</taxon>
    </lineage>
</organism>
<accession>A0A8R1Z9C8</accession>